<comment type="subcellular location">
    <subcellularLocation>
        <location evidence="1">Mitochondrion inner membrane</location>
        <topology evidence="1">Single-pass membrane protein</topology>
    </subcellularLocation>
</comment>
<dbReference type="SUPFAM" id="SSF52540">
    <property type="entry name" value="P-loop containing nucleoside triphosphate hydrolases"/>
    <property type="match status" value="1"/>
</dbReference>
<dbReference type="PROSITE" id="PS00674">
    <property type="entry name" value="AAA"/>
    <property type="match status" value="1"/>
</dbReference>
<dbReference type="SMART" id="SM01024">
    <property type="entry name" value="BCS1_N"/>
    <property type="match status" value="1"/>
</dbReference>
<dbReference type="Pfam" id="PF25426">
    <property type="entry name" value="AAA_lid_BCS1"/>
    <property type="match status" value="1"/>
</dbReference>
<evidence type="ECO:0000313" key="17">
    <source>
        <dbReference type="Proteomes" id="UP000799291"/>
    </source>
</evidence>
<evidence type="ECO:0000256" key="12">
    <source>
        <dbReference type="RuleBase" id="RU003651"/>
    </source>
</evidence>
<dbReference type="InterPro" id="IPR003593">
    <property type="entry name" value="AAA+_ATPase"/>
</dbReference>
<dbReference type="OrthoDB" id="10251412at2759"/>
<evidence type="ECO:0000256" key="6">
    <source>
        <dbReference type="ARBA" id="ARBA00022801"/>
    </source>
</evidence>
<sequence>MAGPMSEIAIPAPPTTPSTELALYNEPLDTPGVIPKHLKRAATAEYPLFEILQRFLLRLQPGNAGGELEKFLAVLALYKAVAPAYRHFKIFITWALTSQVTIPEHDPVAREVSTWMASHVIGKSMMTRGAMIVSTNSMDHGGSLNMFQQMITQDNGAGGSDSSETQCLPPIGKRVFWVGFRPFLFSRTGVSTGRHPGPPMNNVLDDKGEVQNAIVLRTIGWSLQPLKDFVKTCHDFKVHNKTGTTTVYFSSGSGRDPYTGGEWSSVVKAVRKLDTIDMDEDLKADLVHDAEYYYSAESKRFFADCGIPYRRGYMFWGPPGTGKTSFSAALAGHLKCDIYIINLATGDISDGRLHRLFLALPRKCVVVIEDIDSAGIGREQGPGEAPKPPGTENTNGFPIPGIPTGPPFLPAMTMPGGHNAQSNDRRKRNMVTLSGLLNAIDGNASAEGRLLIMTSNNPDILDEALTRPGRIDKKVHFGKLMPAAAQGIFKRLIGRAAIATLGFMEEQIEAFALQFSAKVPADTFTPAQVQNFLHSCRGDPEKALREIDAWVIATRGKKPKKEGSLVPPKQGRELDDDDDMMDSGAYSDGF</sequence>
<reference evidence="16" key="1">
    <citation type="journal article" date="2020" name="Stud. Mycol.">
        <title>101 Dothideomycetes genomes: a test case for predicting lifestyles and emergence of pathogens.</title>
        <authorList>
            <person name="Haridas S."/>
            <person name="Albert R."/>
            <person name="Binder M."/>
            <person name="Bloem J."/>
            <person name="Labutti K."/>
            <person name="Salamov A."/>
            <person name="Andreopoulos B."/>
            <person name="Baker S."/>
            <person name="Barry K."/>
            <person name="Bills G."/>
            <person name="Bluhm B."/>
            <person name="Cannon C."/>
            <person name="Castanera R."/>
            <person name="Culley D."/>
            <person name="Daum C."/>
            <person name="Ezra D."/>
            <person name="Gonzalez J."/>
            <person name="Henrissat B."/>
            <person name="Kuo A."/>
            <person name="Liang C."/>
            <person name="Lipzen A."/>
            <person name="Lutzoni F."/>
            <person name="Magnuson J."/>
            <person name="Mondo S."/>
            <person name="Nolan M."/>
            <person name="Ohm R."/>
            <person name="Pangilinan J."/>
            <person name="Park H.-J."/>
            <person name="Ramirez L."/>
            <person name="Alfaro M."/>
            <person name="Sun H."/>
            <person name="Tritt A."/>
            <person name="Yoshinaga Y."/>
            <person name="Zwiers L.-H."/>
            <person name="Turgeon B."/>
            <person name="Goodwin S."/>
            <person name="Spatafora J."/>
            <person name="Crous P."/>
            <person name="Grigoriev I."/>
        </authorList>
    </citation>
    <scope>NUCLEOTIDE SEQUENCE</scope>
    <source>
        <strain evidence="16">CBS 122367</strain>
    </source>
</reference>
<organism evidence="16 17">
    <name type="scientific">Lentithecium fluviatile CBS 122367</name>
    <dbReference type="NCBI Taxonomy" id="1168545"/>
    <lineage>
        <taxon>Eukaryota</taxon>
        <taxon>Fungi</taxon>
        <taxon>Dikarya</taxon>
        <taxon>Ascomycota</taxon>
        <taxon>Pezizomycotina</taxon>
        <taxon>Dothideomycetes</taxon>
        <taxon>Pleosporomycetidae</taxon>
        <taxon>Pleosporales</taxon>
        <taxon>Massarineae</taxon>
        <taxon>Lentitheciaceae</taxon>
        <taxon>Lentithecium</taxon>
    </lineage>
</organism>
<evidence type="ECO:0000256" key="8">
    <source>
        <dbReference type="ARBA" id="ARBA00022989"/>
    </source>
</evidence>
<feature type="region of interest" description="Disordered" evidence="13">
    <location>
        <begin position="376"/>
        <end position="396"/>
    </location>
</feature>
<feature type="domain" description="BCS1 N-terminal" evidence="15">
    <location>
        <begin position="73"/>
        <end position="276"/>
    </location>
</feature>
<keyword evidence="9" id="KW-0496">Mitochondrion</keyword>
<comment type="catalytic activity">
    <reaction evidence="11">
        <text>ATP + H2O = ADP + phosphate + H(+)</text>
        <dbReference type="Rhea" id="RHEA:13065"/>
        <dbReference type="ChEBI" id="CHEBI:15377"/>
        <dbReference type="ChEBI" id="CHEBI:15378"/>
        <dbReference type="ChEBI" id="CHEBI:30616"/>
        <dbReference type="ChEBI" id="CHEBI:43474"/>
        <dbReference type="ChEBI" id="CHEBI:456216"/>
    </reaction>
    <physiologicalReaction direction="left-to-right" evidence="11">
        <dbReference type="Rhea" id="RHEA:13066"/>
    </physiologicalReaction>
</comment>
<feature type="domain" description="AAA+ ATPase" evidence="14">
    <location>
        <begin position="309"/>
        <end position="482"/>
    </location>
</feature>
<evidence type="ECO:0000256" key="11">
    <source>
        <dbReference type="ARBA" id="ARBA00048778"/>
    </source>
</evidence>
<dbReference type="GO" id="GO:0005743">
    <property type="term" value="C:mitochondrial inner membrane"/>
    <property type="evidence" value="ECO:0007669"/>
    <property type="project" value="UniProtKB-SubCell"/>
</dbReference>
<evidence type="ECO:0000259" key="14">
    <source>
        <dbReference type="SMART" id="SM00382"/>
    </source>
</evidence>
<keyword evidence="6 16" id="KW-0378">Hydrolase</keyword>
<dbReference type="AlphaFoldDB" id="A0A6G1JJG2"/>
<keyword evidence="17" id="KW-1185">Reference proteome</keyword>
<keyword evidence="4 12" id="KW-0547">Nucleotide-binding</keyword>
<dbReference type="InterPro" id="IPR003959">
    <property type="entry name" value="ATPase_AAA_core"/>
</dbReference>
<dbReference type="Pfam" id="PF00004">
    <property type="entry name" value="AAA"/>
    <property type="match status" value="2"/>
</dbReference>
<evidence type="ECO:0000256" key="5">
    <source>
        <dbReference type="ARBA" id="ARBA00022792"/>
    </source>
</evidence>
<evidence type="ECO:0000256" key="3">
    <source>
        <dbReference type="ARBA" id="ARBA00022692"/>
    </source>
</evidence>
<keyword evidence="3" id="KW-0812">Transmembrane</keyword>
<dbReference type="PANTHER" id="PTHR23070">
    <property type="entry name" value="BCS1 AAA-TYPE ATPASE"/>
    <property type="match status" value="1"/>
</dbReference>
<comment type="similarity">
    <text evidence="2">Belongs to the AAA ATPase family. BCS1 subfamily.</text>
</comment>
<name>A0A6G1JJG2_9PLEO</name>
<gene>
    <name evidence="16" type="ORF">K458DRAFT_412039</name>
</gene>
<feature type="region of interest" description="Disordered" evidence="13">
    <location>
        <begin position="557"/>
        <end position="590"/>
    </location>
</feature>
<dbReference type="GO" id="GO:0016887">
    <property type="term" value="F:ATP hydrolysis activity"/>
    <property type="evidence" value="ECO:0007669"/>
    <property type="project" value="InterPro"/>
</dbReference>
<keyword evidence="10" id="KW-0472">Membrane</keyword>
<evidence type="ECO:0000256" key="4">
    <source>
        <dbReference type="ARBA" id="ARBA00022741"/>
    </source>
</evidence>
<dbReference type="GO" id="GO:0005524">
    <property type="term" value="F:ATP binding"/>
    <property type="evidence" value="ECO:0007669"/>
    <property type="project" value="UniProtKB-KW"/>
</dbReference>
<dbReference type="InterPro" id="IPR027417">
    <property type="entry name" value="P-loop_NTPase"/>
</dbReference>
<protein>
    <submittedName>
        <fullName evidence="16">P-loop containing nucleoside triphosphate hydrolase protein</fullName>
    </submittedName>
</protein>
<keyword evidence="5" id="KW-0999">Mitochondrion inner membrane</keyword>
<evidence type="ECO:0000256" key="2">
    <source>
        <dbReference type="ARBA" id="ARBA00007448"/>
    </source>
</evidence>
<proteinExistence type="inferred from homology"/>
<dbReference type="EMBL" id="MU005570">
    <property type="protein sequence ID" value="KAF2690694.1"/>
    <property type="molecule type" value="Genomic_DNA"/>
</dbReference>
<dbReference type="InterPro" id="IPR057495">
    <property type="entry name" value="AAA_lid_BCS1"/>
</dbReference>
<dbReference type="InterPro" id="IPR003960">
    <property type="entry name" value="ATPase_AAA_CS"/>
</dbReference>
<dbReference type="SMART" id="SM00382">
    <property type="entry name" value="AAA"/>
    <property type="match status" value="1"/>
</dbReference>
<keyword evidence="8" id="KW-1133">Transmembrane helix</keyword>
<dbReference type="Gene3D" id="3.40.50.300">
    <property type="entry name" value="P-loop containing nucleotide triphosphate hydrolases"/>
    <property type="match status" value="1"/>
</dbReference>
<evidence type="ECO:0000313" key="16">
    <source>
        <dbReference type="EMBL" id="KAF2690694.1"/>
    </source>
</evidence>
<evidence type="ECO:0000259" key="15">
    <source>
        <dbReference type="SMART" id="SM01024"/>
    </source>
</evidence>
<evidence type="ECO:0000256" key="7">
    <source>
        <dbReference type="ARBA" id="ARBA00022840"/>
    </source>
</evidence>
<dbReference type="InterPro" id="IPR050747">
    <property type="entry name" value="Mitochondrial_chaperone_BCS1"/>
</dbReference>
<accession>A0A6G1JJG2</accession>
<dbReference type="Pfam" id="PF08740">
    <property type="entry name" value="BCS1_N"/>
    <property type="match status" value="1"/>
</dbReference>
<evidence type="ECO:0000256" key="13">
    <source>
        <dbReference type="SAM" id="MobiDB-lite"/>
    </source>
</evidence>
<dbReference type="Proteomes" id="UP000799291">
    <property type="component" value="Unassembled WGS sequence"/>
</dbReference>
<evidence type="ECO:0000256" key="10">
    <source>
        <dbReference type="ARBA" id="ARBA00023136"/>
    </source>
</evidence>
<evidence type="ECO:0000256" key="9">
    <source>
        <dbReference type="ARBA" id="ARBA00023128"/>
    </source>
</evidence>
<evidence type="ECO:0000256" key="1">
    <source>
        <dbReference type="ARBA" id="ARBA00004434"/>
    </source>
</evidence>
<keyword evidence="7 12" id="KW-0067">ATP-binding</keyword>
<dbReference type="InterPro" id="IPR014851">
    <property type="entry name" value="BCS1_N"/>
</dbReference>